<evidence type="ECO:0000313" key="3">
    <source>
        <dbReference type="Proteomes" id="UP000238083"/>
    </source>
</evidence>
<organism evidence="2 3">
    <name type="scientific">Kineococcus rhizosphaerae</name>
    <dbReference type="NCBI Taxonomy" id="559628"/>
    <lineage>
        <taxon>Bacteria</taxon>
        <taxon>Bacillati</taxon>
        <taxon>Actinomycetota</taxon>
        <taxon>Actinomycetes</taxon>
        <taxon>Kineosporiales</taxon>
        <taxon>Kineosporiaceae</taxon>
        <taxon>Kineococcus</taxon>
    </lineage>
</organism>
<sequence length="76" mass="8285">MSAATDHRPLDLDALGPSCDLIVAGQALGLGRTKSYELARSGEFPVRVERIGSRYRVPTAELRRFLGVSTIREDVA</sequence>
<proteinExistence type="predicted"/>
<accession>A0A2T0R208</accession>
<evidence type="ECO:0000313" key="2">
    <source>
        <dbReference type="EMBL" id="PRY13599.1"/>
    </source>
</evidence>
<protein>
    <submittedName>
        <fullName evidence="2">Helix-turn-helix protein</fullName>
    </submittedName>
</protein>
<dbReference type="EMBL" id="PVZF01000008">
    <property type="protein sequence ID" value="PRY13599.1"/>
    <property type="molecule type" value="Genomic_DNA"/>
</dbReference>
<keyword evidence="3" id="KW-1185">Reference proteome</keyword>
<reference evidence="2 3" key="1">
    <citation type="submission" date="2018-03" db="EMBL/GenBank/DDBJ databases">
        <title>Genomic Encyclopedia of Archaeal and Bacterial Type Strains, Phase II (KMG-II): from individual species to whole genera.</title>
        <authorList>
            <person name="Goeker M."/>
        </authorList>
    </citation>
    <scope>NUCLEOTIDE SEQUENCE [LARGE SCALE GENOMIC DNA]</scope>
    <source>
        <strain evidence="2 3">DSM 19711</strain>
    </source>
</reference>
<dbReference type="OrthoDB" id="3541350at2"/>
<dbReference type="AlphaFoldDB" id="A0A2T0R208"/>
<name>A0A2T0R208_9ACTN</name>
<gene>
    <name evidence="2" type="ORF">CLV37_108269</name>
</gene>
<dbReference type="Proteomes" id="UP000238083">
    <property type="component" value="Unassembled WGS sequence"/>
</dbReference>
<feature type="domain" description="Helix-turn-helix" evidence="1">
    <location>
        <begin position="26"/>
        <end position="66"/>
    </location>
</feature>
<evidence type="ECO:0000259" key="1">
    <source>
        <dbReference type="Pfam" id="PF12728"/>
    </source>
</evidence>
<dbReference type="RefSeq" id="WP_106212507.1">
    <property type="nucleotide sequence ID" value="NZ_PVZF01000008.1"/>
</dbReference>
<dbReference type="Pfam" id="PF12728">
    <property type="entry name" value="HTH_17"/>
    <property type="match status" value="1"/>
</dbReference>
<comment type="caution">
    <text evidence="2">The sequence shown here is derived from an EMBL/GenBank/DDBJ whole genome shotgun (WGS) entry which is preliminary data.</text>
</comment>
<dbReference type="InterPro" id="IPR041657">
    <property type="entry name" value="HTH_17"/>
</dbReference>